<feature type="transmembrane region" description="Helical" evidence="12">
    <location>
        <begin position="46"/>
        <end position="63"/>
    </location>
</feature>
<evidence type="ECO:0000256" key="9">
    <source>
        <dbReference type="ARBA" id="ARBA00023128"/>
    </source>
</evidence>
<proteinExistence type="inferred from homology"/>
<dbReference type="GO" id="GO:0006886">
    <property type="term" value="P:intracellular protein transport"/>
    <property type="evidence" value="ECO:0007669"/>
    <property type="project" value="InterPro"/>
</dbReference>
<evidence type="ECO:0000256" key="2">
    <source>
        <dbReference type="ARBA" id="ARBA00009874"/>
    </source>
</evidence>
<dbReference type="PANTHER" id="PTHR46867">
    <property type="entry name" value="MITOCHONDRIAL IMPORT RECEPTOR SUBUNIT TOM9-2"/>
    <property type="match status" value="1"/>
</dbReference>
<dbReference type="InterPro" id="IPR005683">
    <property type="entry name" value="Tom22"/>
</dbReference>
<evidence type="ECO:0000256" key="5">
    <source>
        <dbReference type="ARBA" id="ARBA00022787"/>
    </source>
</evidence>
<sequence length="163" mass="17739">MAGAGDSPLAKIGNTVTQSPIFQKSKRALSNTARFSQKLLWSTGKAAWIAGTSFLVFVVPLIIEMDREQQMVDLESQSAGLLGAPPSGLNLNADEVQELTIFGARNTFFGLRHISFKDKLLSLHCRIVKLSKYPSVASHANKIVNYTGHPGISEVYCQVDNGF</sequence>
<keyword evidence="4 12" id="KW-0812">Transmembrane</keyword>
<keyword evidence="6" id="KW-0653">Protein transport</keyword>
<dbReference type="Proteomes" id="UP000077202">
    <property type="component" value="Unassembled WGS sequence"/>
</dbReference>
<evidence type="ECO:0000256" key="12">
    <source>
        <dbReference type="SAM" id="Phobius"/>
    </source>
</evidence>
<keyword evidence="5" id="KW-1000">Mitochondrion outer membrane</keyword>
<name>A0A176WRN2_MARPO</name>
<reference evidence="13" key="1">
    <citation type="submission" date="2016-03" db="EMBL/GenBank/DDBJ databases">
        <title>Mechanisms controlling the formation of the plant cell surface in tip-growing cells are functionally conserved among land plants.</title>
        <authorList>
            <person name="Honkanen S."/>
            <person name="Jones V.A."/>
            <person name="Morieri G."/>
            <person name="Champion C."/>
            <person name="Hetherington A.J."/>
            <person name="Kelly S."/>
            <person name="Saint-Marcoux D."/>
            <person name="Proust H."/>
            <person name="Prescott H."/>
            <person name="Dolan L."/>
        </authorList>
    </citation>
    <scope>NUCLEOTIDE SEQUENCE [LARGE SCALE GENOMIC DNA]</scope>
    <source>
        <tissue evidence="13">Whole gametophyte</tissue>
    </source>
</reference>
<evidence type="ECO:0000313" key="13">
    <source>
        <dbReference type="EMBL" id="OAE35788.1"/>
    </source>
</evidence>
<evidence type="ECO:0000256" key="11">
    <source>
        <dbReference type="ARBA" id="ARBA00023170"/>
    </source>
</evidence>
<keyword evidence="7 12" id="KW-1133">Transmembrane helix</keyword>
<dbReference type="CDD" id="cd22884">
    <property type="entry name" value="TOM22"/>
    <property type="match status" value="1"/>
</dbReference>
<dbReference type="GO" id="GO:0005741">
    <property type="term" value="C:mitochondrial outer membrane"/>
    <property type="evidence" value="ECO:0007669"/>
    <property type="project" value="UniProtKB-SubCell"/>
</dbReference>
<keyword evidence="10 12" id="KW-0472">Membrane</keyword>
<dbReference type="EMBL" id="LVLJ01000073">
    <property type="protein sequence ID" value="OAE35788.1"/>
    <property type="molecule type" value="Genomic_DNA"/>
</dbReference>
<keyword evidence="11" id="KW-0675">Receptor</keyword>
<keyword evidence="8" id="KW-0811">Translocation</keyword>
<evidence type="ECO:0000313" key="14">
    <source>
        <dbReference type="Proteomes" id="UP000077202"/>
    </source>
</evidence>
<comment type="caution">
    <text evidence="13">The sequence shown here is derived from an EMBL/GenBank/DDBJ whole genome shotgun (WGS) entry which is preliminary data.</text>
</comment>
<accession>A0A176WRN2</accession>
<dbReference type="AlphaFoldDB" id="A0A176WRN2"/>
<keyword evidence="3" id="KW-0813">Transport</keyword>
<evidence type="ECO:0000256" key="6">
    <source>
        <dbReference type="ARBA" id="ARBA00022927"/>
    </source>
</evidence>
<protein>
    <recommendedName>
        <fullName evidence="15">Mitochondrial import receptor subunit TOM22</fullName>
    </recommendedName>
</protein>
<comment type="similarity">
    <text evidence="2">Belongs to the Tom22 family.</text>
</comment>
<evidence type="ECO:0008006" key="15">
    <source>
        <dbReference type="Google" id="ProtNLM"/>
    </source>
</evidence>
<evidence type="ECO:0000256" key="4">
    <source>
        <dbReference type="ARBA" id="ARBA00022692"/>
    </source>
</evidence>
<gene>
    <name evidence="13" type="ORF">AXG93_651s1020</name>
</gene>
<evidence type="ECO:0000256" key="1">
    <source>
        <dbReference type="ARBA" id="ARBA00004572"/>
    </source>
</evidence>
<comment type="subcellular location">
    <subcellularLocation>
        <location evidence="1">Mitochondrion outer membrane</location>
        <topology evidence="1">Single-pass membrane protein</topology>
    </subcellularLocation>
</comment>
<evidence type="ECO:0000256" key="7">
    <source>
        <dbReference type="ARBA" id="ARBA00022989"/>
    </source>
</evidence>
<evidence type="ECO:0000256" key="8">
    <source>
        <dbReference type="ARBA" id="ARBA00023010"/>
    </source>
</evidence>
<dbReference type="InterPro" id="IPR017411">
    <property type="entry name" value="Tom22_pln"/>
</dbReference>
<dbReference type="PANTHER" id="PTHR46867:SF4">
    <property type="entry name" value="MITOCHONDRIAL IMPORT RECEPTOR SUBUNIT TOM9-2"/>
    <property type="match status" value="1"/>
</dbReference>
<keyword evidence="14" id="KW-1185">Reference proteome</keyword>
<keyword evidence="9" id="KW-0496">Mitochondrion</keyword>
<evidence type="ECO:0000256" key="3">
    <source>
        <dbReference type="ARBA" id="ARBA00022448"/>
    </source>
</evidence>
<dbReference type="Pfam" id="PF04281">
    <property type="entry name" value="Tom22"/>
    <property type="match status" value="1"/>
</dbReference>
<evidence type="ECO:0000256" key="10">
    <source>
        <dbReference type="ARBA" id="ARBA00023136"/>
    </source>
</evidence>
<organism evidence="13 14">
    <name type="scientific">Marchantia polymorpha subsp. ruderalis</name>
    <dbReference type="NCBI Taxonomy" id="1480154"/>
    <lineage>
        <taxon>Eukaryota</taxon>
        <taxon>Viridiplantae</taxon>
        <taxon>Streptophyta</taxon>
        <taxon>Embryophyta</taxon>
        <taxon>Marchantiophyta</taxon>
        <taxon>Marchantiopsida</taxon>
        <taxon>Marchantiidae</taxon>
        <taxon>Marchantiales</taxon>
        <taxon>Marchantiaceae</taxon>
        <taxon>Marchantia</taxon>
    </lineage>
</organism>